<evidence type="ECO:0000313" key="8">
    <source>
        <dbReference type="EMBL" id="TYL15662.1"/>
    </source>
</evidence>
<evidence type="ECO:0000313" key="7">
    <source>
        <dbReference type="EMBL" id="AOQ24800.1"/>
    </source>
</evidence>
<feature type="transmembrane region" description="Helical" evidence="6">
    <location>
        <begin position="257"/>
        <end position="281"/>
    </location>
</feature>
<keyword evidence="5 6" id="KW-0472">Membrane</keyword>
<dbReference type="AlphaFoldDB" id="A0AAC9HJJ1"/>
<dbReference type="InterPro" id="IPR002293">
    <property type="entry name" value="AA/rel_permease1"/>
</dbReference>
<feature type="transmembrane region" description="Helical" evidence="6">
    <location>
        <begin position="353"/>
        <end position="372"/>
    </location>
</feature>
<dbReference type="GO" id="GO:0015171">
    <property type="term" value="F:amino acid transmembrane transporter activity"/>
    <property type="evidence" value="ECO:0007669"/>
    <property type="project" value="TreeGrafter"/>
</dbReference>
<reference evidence="8 10" key="2">
    <citation type="submission" date="2019-05" db="EMBL/GenBank/DDBJ databases">
        <title>Genome sequence of Moorella thermoacetica ATCC 33924.</title>
        <authorList>
            <person name="Poehlein A."/>
            <person name="Bengelsdorf F.R."/>
            <person name="Duerre P."/>
            <person name="Daniel R."/>
        </authorList>
    </citation>
    <scope>NUCLEOTIDE SEQUENCE [LARGE SCALE GENOMIC DNA]</scope>
    <source>
        <strain evidence="8 10">ATCC 33924</strain>
    </source>
</reference>
<evidence type="ECO:0000256" key="4">
    <source>
        <dbReference type="ARBA" id="ARBA00022989"/>
    </source>
</evidence>
<proteinExistence type="predicted"/>
<feature type="transmembrane region" description="Helical" evidence="6">
    <location>
        <begin position="105"/>
        <end position="132"/>
    </location>
</feature>
<organism evidence="7 9">
    <name type="scientific">Neomoorella thermoacetica</name>
    <name type="common">Clostridium thermoaceticum</name>
    <dbReference type="NCBI Taxonomy" id="1525"/>
    <lineage>
        <taxon>Bacteria</taxon>
        <taxon>Bacillati</taxon>
        <taxon>Bacillota</taxon>
        <taxon>Clostridia</taxon>
        <taxon>Neomoorellales</taxon>
        <taxon>Neomoorellaceae</taxon>
        <taxon>Neomoorella</taxon>
    </lineage>
</organism>
<evidence type="ECO:0000256" key="5">
    <source>
        <dbReference type="ARBA" id="ARBA00023136"/>
    </source>
</evidence>
<keyword evidence="4 6" id="KW-1133">Transmembrane helix</keyword>
<dbReference type="EMBL" id="CP017019">
    <property type="protein sequence ID" value="AOQ24800.1"/>
    <property type="molecule type" value="Genomic_DNA"/>
</dbReference>
<dbReference type="RefSeq" id="WP_069590674.1">
    <property type="nucleotide sequence ID" value="NZ_CP017019.1"/>
</dbReference>
<protein>
    <submittedName>
        <fullName evidence="7">Amino acid permease YhdG</fullName>
    </submittedName>
</protein>
<feature type="transmembrane region" description="Helical" evidence="6">
    <location>
        <begin position="62"/>
        <end position="84"/>
    </location>
</feature>
<feature type="transmembrane region" description="Helical" evidence="6">
    <location>
        <begin position="34"/>
        <end position="56"/>
    </location>
</feature>
<dbReference type="GO" id="GO:0016020">
    <property type="term" value="C:membrane"/>
    <property type="evidence" value="ECO:0007669"/>
    <property type="project" value="UniProtKB-SubCell"/>
</dbReference>
<feature type="transmembrane region" description="Helical" evidence="6">
    <location>
        <begin position="186"/>
        <end position="205"/>
    </location>
</feature>
<feature type="transmembrane region" description="Helical" evidence="6">
    <location>
        <begin position="152"/>
        <end position="174"/>
    </location>
</feature>
<sequence>MATGVLRKKNIAEALEMAETGKFKLRRELRAIDLFFLVIGITVGGGIFVLPGVMAAQHAGPAVTISFLIGAVVAIFTGLCYVEFASMVPVAGSAYTYSYLALGEIFAWVIGWNVLLEFTMVCSAVAVSWSGYVVELLKNIGLQIPAAFTADIGHGGIVNVPAVLILLVVAFIVYGGISQTGKVNDIISVIKLLTVLFFIIIAIPFVKPINWHPFLPFGWKGVMTAASLGFFAYGGFDAVTTASEETKNPNRDIPIGLICGLVFVALLYTIVSLVLTGMVHYSQLDTPAPVAFALSYVGKRWGGGLVAAGAICGLFTVMMGTMLGSSRILFALSRDGLLPPVFSHVHVTRRTPYFSTLIVLAVAVLMAGFLPLGVLVELVNIGMLTAYFLTSISILVMRVKQPDVKRPFKVPAVWFVAPVATIGVVALICSLPKATLIRFAIWSIIGLIVYFGYGVKHSRLAQETQSPADVAM</sequence>
<keyword evidence="3 6" id="KW-0812">Transmembrane</keyword>
<evidence type="ECO:0000256" key="6">
    <source>
        <dbReference type="SAM" id="Phobius"/>
    </source>
</evidence>
<evidence type="ECO:0000256" key="3">
    <source>
        <dbReference type="ARBA" id="ARBA00022692"/>
    </source>
</evidence>
<evidence type="ECO:0000313" key="9">
    <source>
        <dbReference type="Proteomes" id="UP000094598"/>
    </source>
</evidence>
<dbReference type="PANTHER" id="PTHR43243:SF4">
    <property type="entry name" value="CATIONIC AMINO ACID TRANSPORTER 4"/>
    <property type="match status" value="1"/>
</dbReference>
<name>A0AAC9HJJ1_NEOTH</name>
<feature type="transmembrane region" description="Helical" evidence="6">
    <location>
        <begin position="217"/>
        <end position="236"/>
    </location>
</feature>
<dbReference type="Gene3D" id="1.20.1740.10">
    <property type="entry name" value="Amino acid/polyamine transporter I"/>
    <property type="match status" value="1"/>
</dbReference>
<evidence type="ECO:0000313" key="10">
    <source>
        <dbReference type="Proteomes" id="UP000322283"/>
    </source>
</evidence>
<feature type="transmembrane region" description="Helical" evidence="6">
    <location>
        <begin position="408"/>
        <end position="428"/>
    </location>
</feature>
<dbReference type="Pfam" id="PF13520">
    <property type="entry name" value="AA_permease_2"/>
    <property type="match status" value="1"/>
</dbReference>
<gene>
    <name evidence="7" type="primary">yhdG_3</name>
    <name evidence="7" type="ORF">Maut_02377</name>
    <name evidence="8" type="ORF">MTAT_03960</name>
</gene>
<comment type="subcellular location">
    <subcellularLocation>
        <location evidence="1">Membrane</location>
        <topology evidence="1">Multi-pass membrane protein</topology>
    </subcellularLocation>
</comment>
<keyword evidence="10" id="KW-1185">Reference proteome</keyword>
<feature type="transmembrane region" description="Helical" evidence="6">
    <location>
        <begin position="301"/>
        <end position="324"/>
    </location>
</feature>
<dbReference type="PANTHER" id="PTHR43243">
    <property type="entry name" value="INNER MEMBRANE TRANSPORTER YGJI-RELATED"/>
    <property type="match status" value="1"/>
</dbReference>
<reference evidence="7 9" key="1">
    <citation type="submission" date="2016-08" db="EMBL/GenBank/DDBJ databases">
        <title>Moorella thermoacetica DSM 103132.</title>
        <authorList>
            <person name="Jendresen C.B."/>
            <person name="Redl S.M."/>
            <person name="Jensen T.O."/>
            <person name="Nielsen A.T."/>
        </authorList>
    </citation>
    <scope>NUCLEOTIDE SEQUENCE [LARGE SCALE GENOMIC DNA]</scope>
    <source>
        <strain evidence="7 9">DSM 103132</strain>
    </source>
</reference>
<dbReference type="Proteomes" id="UP000094598">
    <property type="component" value="Chromosome"/>
</dbReference>
<keyword evidence="2" id="KW-0813">Transport</keyword>
<accession>A0AAC9HJJ1</accession>
<feature type="transmembrane region" description="Helical" evidence="6">
    <location>
        <begin position="378"/>
        <end position="396"/>
    </location>
</feature>
<evidence type="ECO:0000256" key="1">
    <source>
        <dbReference type="ARBA" id="ARBA00004141"/>
    </source>
</evidence>
<dbReference type="EMBL" id="VCDX01000001">
    <property type="protein sequence ID" value="TYL15662.1"/>
    <property type="molecule type" value="Genomic_DNA"/>
</dbReference>
<dbReference type="PIRSF" id="PIRSF006060">
    <property type="entry name" value="AA_transporter"/>
    <property type="match status" value="1"/>
</dbReference>
<evidence type="ECO:0000256" key="2">
    <source>
        <dbReference type="ARBA" id="ARBA00022448"/>
    </source>
</evidence>
<dbReference type="Proteomes" id="UP000322283">
    <property type="component" value="Unassembled WGS sequence"/>
</dbReference>
<feature type="transmembrane region" description="Helical" evidence="6">
    <location>
        <begin position="434"/>
        <end position="453"/>
    </location>
</feature>